<proteinExistence type="predicted"/>
<evidence type="ECO:0000313" key="4">
    <source>
        <dbReference type="Proteomes" id="UP000033035"/>
    </source>
</evidence>
<evidence type="ECO:0000313" key="3">
    <source>
        <dbReference type="EMBL" id="KKB55671.1"/>
    </source>
</evidence>
<organism evidence="3 4">
    <name type="scientific">Parabacteroides gordonii MS-1 = DSM 23371</name>
    <dbReference type="NCBI Taxonomy" id="1203610"/>
    <lineage>
        <taxon>Bacteria</taxon>
        <taxon>Pseudomonadati</taxon>
        <taxon>Bacteroidota</taxon>
        <taxon>Bacteroidia</taxon>
        <taxon>Bacteroidales</taxon>
        <taxon>Tannerellaceae</taxon>
        <taxon>Parabacteroides</taxon>
    </lineage>
</organism>
<protein>
    <recommendedName>
        <fullName evidence="2">Outer membrane protein beta-barrel domain-containing protein</fullName>
    </recommendedName>
</protein>
<keyword evidence="4" id="KW-1185">Reference proteome</keyword>
<dbReference type="HOGENOM" id="CLU_082049_1_3_10"/>
<feature type="domain" description="Outer membrane protein beta-barrel" evidence="2">
    <location>
        <begin position="28"/>
        <end position="204"/>
    </location>
</feature>
<keyword evidence="1" id="KW-0732">Signal</keyword>
<comment type="caution">
    <text evidence="3">The sequence shown here is derived from an EMBL/GenBank/DDBJ whole genome shotgun (WGS) entry which is preliminary data.</text>
</comment>
<sequence>MNELFGRNMKFVLRVCIVFIILSAKAYAQSPVSFQVKAGAGIASMWGKNTEENAKFAYKVGVGMEYGFNKTWALQSFLNFASKGANEDGKDLGKATVNMLYLELPVMLSARLHLTETSNLVISGGPYMSYGVGGKTSVDVWLPIPSSTGLQKVHQKYKLNTFGSITDGNMGCKRFDAGVGLGIAYEYRRIVVGLEGQLGLVKIHDGFSDLIDMKELEDNALKNLSAFVTIGYKF</sequence>
<accession>A0A0F5JCT5</accession>
<dbReference type="PATRIC" id="fig|1203610.3.peg.3209"/>
<evidence type="ECO:0000259" key="2">
    <source>
        <dbReference type="Pfam" id="PF13568"/>
    </source>
</evidence>
<dbReference type="EMBL" id="AQHW01000015">
    <property type="protein sequence ID" value="KKB55671.1"/>
    <property type="molecule type" value="Genomic_DNA"/>
</dbReference>
<dbReference type="STRING" id="1203610.HMPREF1536_03143"/>
<dbReference type="AlphaFoldDB" id="A0A0F5JCT5"/>
<gene>
    <name evidence="3" type="ORF">HMPREF1536_03143</name>
</gene>
<feature type="signal peptide" evidence="1">
    <location>
        <begin position="1"/>
        <end position="28"/>
    </location>
</feature>
<reference evidence="3 4" key="1">
    <citation type="submission" date="2013-04" db="EMBL/GenBank/DDBJ databases">
        <title>The Genome Sequence of Parabacteroides gordonii DSM 23371.</title>
        <authorList>
            <consortium name="The Broad Institute Genomics Platform"/>
            <person name="Earl A."/>
            <person name="Ward D."/>
            <person name="Feldgarden M."/>
            <person name="Gevers D."/>
            <person name="Martens E."/>
            <person name="Sakamoto M."/>
            <person name="Benno Y."/>
            <person name="Suzuki N."/>
            <person name="Matsunaga N."/>
            <person name="Koshihara K."/>
            <person name="Seki M."/>
            <person name="Komiya H."/>
            <person name="Walker B."/>
            <person name="Young S."/>
            <person name="Zeng Q."/>
            <person name="Gargeya S."/>
            <person name="Fitzgerald M."/>
            <person name="Haas B."/>
            <person name="Abouelleil A."/>
            <person name="Allen A.W."/>
            <person name="Alvarado L."/>
            <person name="Arachchi H.M."/>
            <person name="Berlin A.M."/>
            <person name="Chapman S.B."/>
            <person name="Gainer-Dewar J."/>
            <person name="Goldberg J."/>
            <person name="Griggs A."/>
            <person name="Gujja S."/>
            <person name="Hansen M."/>
            <person name="Howarth C."/>
            <person name="Imamovic A."/>
            <person name="Ireland A."/>
            <person name="Larimer J."/>
            <person name="McCowan C."/>
            <person name="Murphy C."/>
            <person name="Pearson M."/>
            <person name="Poon T.W."/>
            <person name="Priest M."/>
            <person name="Roberts A."/>
            <person name="Saif S."/>
            <person name="Shea T."/>
            <person name="Sisk P."/>
            <person name="Sykes S."/>
            <person name="Wortman J."/>
            <person name="Nusbaum C."/>
            <person name="Birren B."/>
        </authorList>
    </citation>
    <scope>NUCLEOTIDE SEQUENCE [LARGE SCALE GENOMIC DNA]</scope>
    <source>
        <strain evidence="3 4">MS-1</strain>
    </source>
</reference>
<name>A0A0F5JCT5_9BACT</name>
<dbReference type="RefSeq" id="WP_052349757.1">
    <property type="nucleotide sequence ID" value="NZ_AUAE01000008.1"/>
</dbReference>
<dbReference type="Proteomes" id="UP000033035">
    <property type="component" value="Unassembled WGS sequence"/>
</dbReference>
<dbReference type="InterPro" id="IPR025665">
    <property type="entry name" value="Beta-barrel_OMP_2"/>
</dbReference>
<feature type="chain" id="PRO_5002489681" description="Outer membrane protein beta-barrel domain-containing protein" evidence="1">
    <location>
        <begin position="29"/>
        <end position="234"/>
    </location>
</feature>
<dbReference type="Pfam" id="PF13568">
    <property type="entry name" value="OMP_b-brl_2"/>
    <property type="match status" value="1"/>
</dbReference>
<evidence type="ECO:0000256" key="1">
    <source>
        <dbReference type="SAM" id="SignalP"/>
    </source>
</evidence>